<dbReference type="InParanoid" id="A0A0A0HX18"/>
<keyword evidence="3" id="KW-1185">Reference proteome</keyword>
<dbReference type="Proteomes" id="UP000001628">
    <property type="component" value="Unassembled WGS sequence"/>
</dbReference>
<accession>A0A0A0HX18</accession>
<protein>
    <submittedName>
        <fullName evidence="2">Uncharacterized protein</fullName>
    </submittedName>
</protein>
<sequence length="121" mass="14147">MIDGELRCDHLEGVITREQEAFDAEPQHRHSHIGNGASVNGTNNSRHALLEAYTHWRLFDDIYWNFIDEMYFGAGTNLDDRLDLLRNAERDKLGPFVQRKMEQEKGQKLDVHGMLDERNHK</sequence>
<dbReference type="OrthoDB" id="5412996at2759"/>
<proteinExistence type="predicted"/>
<gene>
    <name evidence="2" type="ORF">PADG_11930</name>
</gene>
<organism evidence="2 3">
    <name type="scientific">Paracoccidioides brasiliensis (strain Pb18)</name>
    <dbReference type="NCBI Taxonomy" id="502780"/>
    <lineage>
        <taxon>Eukaryota</taxon>
        <taxon>Fungi</taxon>
        <taxon>Dikarya</taxon>
        <taxon>Ascomycota</taxon>
        <taxon>Pezizomycotina</taxon>
        <taxon>Eurotiomycetes</taxon>
        <taxon>Eurotiomycetidae</taxon>
        <taxon>Onygenales</taxon>
        <taxon>Ajellomycetaceae</taxon>
        <taxon>Paracoccidioides</taxon>
    </lineage>
</organism>
<feature type="region of interest" description="Disordered" evidence="1">
    <location>
        <begin position="102"/>
        <end position="121"/>
    </location>
</feature>
<dbReference type="GeneID" id="22587827"/>
<reference evidence="2 3" key="1">
    <citation type="journal article" date="2011" name="PLoS Genet.">
        <title>Comparative genomic analysis of human fungal pathogens causing paracoccidioidomycosis.</title>
        <authorList>
            <person name="Desjardins C.A."/>
            <person name="Champion M.D."/>
            <person name="Holder J.W."/>
            <person name="Muszewska A."/>
            <person name="Goldberg J."/>
            <person name="Bailao A.M."/>
            <person name="Brigido M.M."/>
            <person name="Ferreira M.E."/>
            <person name="Garcia A.M."/>
            <person name="Grynberg M."/>
            <person name="Gujja S."/>
            <person name="Heiman D.I."/>
            <person name="Henn M.R."/>
            <person name="Kodira C.D."/>
            <person name="Leon-Narvaez H."/>
            <person name="Longo L.V."/>
            <person name="Ma L.J."/>
            <person name="Malavazi I."/>
            <person name="Matsuo A.L."/>
            <person name="Morais F.V."/>
            <person name="Pereira M."/>
            <person name="Rodriguez-Brito S."/>
            <person name="Sakthikumar S."/>
            <person name="Salem-Izacc S.M."/>
            <person name="Sykes S.M."/>
            <person name="Teixeira M.M."/>
            <person name="Vallejo M.C."/>
            <person name="Walter M.E."/>
            <person name="Yandava C."/>
            <person name="Young S."/>
            <person name="Zeng Q."/>
            <person name="Zucker J."/>
            <person name="Felipe M.S."/>
            <person name="Goldman G.H."/>
            <person name="Haas B.J."/>
            <person name="McEwen J.G."/>
            <person name="Nino-Vega G."/>
            <person name="Puccia R."/>
            <person name="San-Blas G."/>
            <person name="Soares C.M."/>
            <person name="Birren B.W."/>
            <person name="Cuomo C.A."/>
        </authorList>
    </citation>
    <scope>NUCLEOTIDE SEQUENCE [LARGE SCALE GENOMIC DNA]</scope>
    <source>
        <strain evidence="2 3">Pb18</strain>
    </source>
</reference>
<dbReference type="HOGENOM" id="CLU_2038767_0_0_1"/>
<evidence type="ECO:0000256" key="1">
    <source>
        <dbReference type="SAM" id="MobiDB-lite"/>
    </source>
</evidence>
<dbReference type="RefSeq" id="XP_010761151.1">
    <property type="nucleotide sequence ID" value="XM_010762849.1"/>
</dbReference>
<name>A0A0A0HX18_PARBD</name>
<evidence type="ECO:0000313" key="3">
    <source>
        <dbReference type="Proteomes" id="UP000001628"/>
    </source>
</evidence>
<dbReference type="VEuPathDB" id="FungiDB:PADG_11930"/>
<evidence type="ECO:0000313" key="2">
    <source>
        <dbReference type="EMBL" id="KGM91955.1"/>
    </source>
</evidence>
<dbReference type="EMBL" id="KN275962">
    <property type="protein sequence ID" value="KGM91955.1"/>
    <property type="molecule type" value="Genomic_DNA"/>
</dbReference>
<dbReference type="AlphaFoldDB" id="A0A0A0HX18"/>
<dbReference type="KEGG" id="pbn:PADG_11930"/>